<evidence type="ECO:0000259" key="13">
    <source>
        <dbReference type="Pfam" id="PF00288"/>
    </source>
</evidence>
<dbReference type="NCBIfam" id="TIGR00191">
    <property type="entry name" value="thrB"/>
    <property type="match status" value="1"/>
</dbReference>
<dbReference type="SUPFAM" id="SSF54211">
    <property type="entry name" value="Ribosomal protein S5 domain 2-like"/>
    <property type="match status" value="1"/>
</dbReference>
<dbReference type="EC" id="2.7.1.39" evidence="3 12"/>
<dbReference type="GO" id="GO:0009088">
    <property type="term" value="P:threonine biosynthetic process"/>
    <property type="evidence" value="ECO:0007669"/>
    <property type="project" value="UniProtKB-UniRule"/>
</dbReference>
<dbReference type="Pfam" id="PF08544">
    <property type="entry name" value="GHMP_kinases_C"/>
    <property type="match status" value="1"/>
</dbReference>
<evidence type="ECO:0000256" key="2">
    <source>
        <dbReference type="ARBA" id="ARBA00007370"/>
    </source>
</evidence>
<dbReference type="Gene3D" id="3.30.70.890">
    <property type="entry name" value="GHMP kinase, C-terminal domain"/>
    <property type="match status" value="1"/>
</dbReference>
<comment type="catalytic activity">
    <reaction evidence="11 12">
        <text>L-homoserine + ATP = O-phospho-L-homoserine + ADP + H(+)</text>
        <dbReference type="Rhea" id="RHEA:13985"/>
        <dbReference type="ChEBI" id="CHEBI:15378"/>
        <dbReference type="ChEBI" id="CHEBI:30616"/>
        <dbReference type="ChEBI" id="CHEBI:57476"/>
        <dbReference type="ChEBI" id="CHEBI:57590"/>
        <dbReference type="ChEBI" id="CHEBI:456216"/>
        <dbReference type="EC" id="2.7.1.39"/>
    </reaction>
</comment>
<feature type="domain" description="GHMP kinase C-terminal" evidence="14">
    <location>
        <begin position="208"/>
        <end position="264"/>
    </location>
</feature>
<sequence length="300" mass="34021">MLKIKVPGTSANIGPGFDTLGVAIDIYNEYYIKKLDTNEKKVVWKSNVSSIDNKENYTYTTILKILNKYNKHNIGFELTMGSIDVPISRGLGSSASAIVAGIYAANYLLDDILTLEDIKLLATEFEGHPDNVIPAIIGGLSVSVYEDKKVYTSLINFPKDLEFIVMIPDFKLSTELARKVLPEKYYRKDCVFNISRVALLINSLNNKEYENLRIGINDKIHQNYRKELIKNCNKIFEVSKELGAYGEFISGAGPTLISIIDKKNTDFFHDMKEFLETLEEKWDIKKLQINNKGTLIEVIE</sequence>
<dbReference type="InterPro" id="IPR000870">
    <property type="entry name" value="Homoserine_kinase"/>
</dbReference>
<evidence type="ECO:0000256" key="12">
    <source>
        <dbReference type="HAMAP-Rule" id="MF_00384"/>
    </source>
</evidence>
<keyword evidence="16" id="KW-1185">Reference proteome</keyword>
<comment type="similarity">
    <text evidence="2 12">Belongs to the GHMP kinase family. Homoserine kinase subfamily.</text>
</comment>
<comment type="subcellular location">
    <subcellularLocation>
        <location evidence="12">Cytoplasm</location>
    </subcellularLocation>
</comment>
<dbReference type="PANTHER" id="PTHR20861">
    <property type="entry name" value="HOMOSERINE/4-DIPHOSPHOCYTIDYL-2-C-METHYL-D-ERYTHRITOL KINASE"/>
    <property type="match status" value="1"/>
</dbReference>
<evidence type="ECO:0000256" key="6">
    <source>
        <dbReference type="ARBA" id="ARBA00022679"/>
    </source>
</evidence>
<dbReference type="InterPro" id="IPR036554">
    <property type="entry name" value="GHMP_kinase_C_sf"/>
</dbReference>
<comment type="caution">
    <text evidence="15">The sequence shown here is derived from an EMBL/GenBank/DDBJ whole genome shotgun (WGS) entry which is preliminary data.</text>
</comment>
<dbReference type="PROSITE" id="PS00627">
    <property type="entry name" value="GHMP_KINASES_ATP"/>
    <property type="match status" value="1"/>
</dbReference>
<dbReference type="GO" id="GO:0005737">
    <property type="term" value="C:cytoplasm"/>
    <property type="evidence" value="ECO:0007669"/>
    <property type="project" value="UniProtKB-SubCell"/>
</dbReference>
<dbReference type="GO" id="GO:0005524">
    <property type="term" value="F:ATP binding"/>
    <property type="evidence" value="ECO:0007669"/>
    <property type="project" value="UniProtKB-UniRule"/>
</dbReference>
<evidence type="ECO:0000256" key="4">
    <source>
        <dbReference type="ARBA" id="ARBA00017858"/>
    </source>
</evidence>
<dbReference type="PIRSF" id="PIRSF000676">
    <property type="entry name" value="Homoser_kin"/>
    <property type="match status" value="1"/>
</dbReference>
<protein>
    <recommendedName>
        <fullName evidence="4 12">Homoserine kinase</fullName>
        <shortName evidence="12">HK</shortName>
        <shortName evidence="12">HSK</shortName>
        <ecNumber evidence="3 12">2.7.1.39</ecNumber>
    </recommendedName>
</protein>
<evidence type="ECO:0000259" key="14">
    <source>
        <dbReference type="Pfam" id="PF08544"/>
    </source>
</evidence>
<dbReference type="HAMAP" id="MF_00384">
    <property type="entry name" value="Homoser_kinase"/>
    <property type="match status" value="1"/>
</dbReference>
<dbReference type="SUPFAM" id="SSF55060">
    <property type="entry name" value="GHMP Kinase, C-terminal domain"/>
    <property type="match status" value="1"/>
</dbReference>
<evidence type="ECO:0000313" key="15">
    <source>
        <dbReference type="EMBL" id="TDT72223.1"/>
    </source>
</evidence>
<evidence type="ECO:0000313" key="16">
    <source>
        <dbReference type="Proteomes" id="UP000294678"/>
    </source>
</evidence>
<evidence type="ECO:0000256" key="1">
    <source>
        <dbReference type="ARBA" id="ARBA00005015"/>
    </source>
</evidence>
<dbReference type="PANTHER" id="PTHR20861:SF1">
    <property type="entry name" value="HOMOSERINE KINASE"/>
    <property type="match status" value="1"/>
</dbReference>
<dbReference type="InterPro" id="IPR014721">
    <property type="entry name" value="Ribsml_uS5_D2-typ_fold_subgr"/>
</dbReference>
<dbReference type="Proteomes" id="UP000294678">
    <property type="component" value="Unassembled WGS sequence"/>
</dbReference>
<name>A0AA46E0H1_9FUSO</name>
<dbReference type="InterPro" id="IPR020568">
    <property type="entry name" value="Ribosomal_Su5_D2-typ_SF"/>
</dbReference>
<feature type="domain" description="GHMP kinase N-terminal" evidence="13">
    <location>
        <begin position="56"/>
        <end position="139"/>
    </location>
</feature>
<keyword evidence="12" id="KW-0963">Cytoplasm</keyword>
<dbReference type="EMBL" id="SOBG01000001">
    <property type="protein sequence ID" value="TDT72223.1"/>
    <property type="molecule type" value="Genomic_DNA"/>
</dbReference>
<keyword evidence="9 12" id="KW-0418">Kinase</keyword>
<keyword evidence="8 12" id="KW-0547">Nucleotide-binding</keyword>
<comment type="function">
    <text evidence="12">Catalyzes the ATP-dependent phosphorylation of L-homoserine to L-homoserine phosphate.</text>
</comment>
<proteinExistence type="inferred from homology"/>
<evidence type="ECO:0000256" key="3">
    <source>
        <dbReference type="ARBA" id="ARBA00012078"/>
    </source>
</evidence>
<dbReference type="RefSeq" id="WP_134111755.1">
    <property type="nucleotide sequence ID" value="NZ_SOBG01000001.1"/>
</dbReference>
<evidence type="ECO:0000256" key="5">
    <source>
        <dbReference type="ARBA" id="ARBA00022605"/>
    </source>
</evidence>
<organism evidence="15 16">
    <name type="scientific">Hypnocyclicus thermotrophus</name>
    <dbReference type="NCBI Taxonomy" id="1627895"/>
    <lineage>
        <taxon>Bacteria</taxon>
        <taxon>Fusobacteriati</taxon>
        <taxon>Fusobacteriota</taxon>
        <taxon>Fusobacteriia</taxon>
        <taxon>Fusobacteriales</taxon>
        <taxon>Fusobacteriaceae</taxon>
        <taxon>Hypnocyclicus</taxon>
    </lineage>
</organism>
<keyword evidence="10 12" id="KW-0067">ATP-binding</keyword>
<comment type="pathway">
    <text evidence="1 12">Amino-acid biosynthesis; L-threonine biosynthesis; L-threonine from L-aspartate: step 4/5.</text>
</comment>
<dbReference type="InterPro" id="IPR006203">
    <property type="entry name" value="GHMP_knse_ATP-bd_CS"/>
</dbReference>
<dbReference type="Pfam" id="PF00288">
    <property type="entry name" value="GHMP_kinases_N"/>
    <property type="match status" value="1"/>
</dbReference>
<dbReference type="InterPro" id="IPR006204">
    <property type="entry name" value="GHMP_kinase_N_dom"/>
</dbReference>
<evidence type="ECO:0000256" key="8">
    <source>
        <dbReference type="ARBA" id="ARBA00022741"/>
    </source>
</evidence>
<accession>A0AA46E0H1</accession>
<gene>
    <name evidence="12" type="primary">thrB</name>
    <name evidence="15" type="ORF">EV215_0010</name>
</gene>
<evidence type="ECO:0000256" key="7">
    <source>
        <dbReference type="ARBA" id="ARBA00022697"/>
    </source>
</evidence>
<keyword evidence="5 12" id="KW-0028">Amino-acid biosynthesis</keyword>
<keyword evidence="6 12" id="KW-0808">Transferase</keyword>
<evidence type="ECO:0000256" key="10">
    <source>
        <dbReference type="ARBA" id="ARBA00022840"/>
    </source>
</evidence>
<feature type="binding site" evidence="12">
    <location>
        <begin position="86"/>
        <end position="96"/>
    </location>
    <ligand>
        <name>ATP</name>
        <dbReference type="ChEBI" id="CHEBI:30616"/>
    </ligand>
</feature>
<dbReference type="GO" id="GO:0004413">
    <property type="term" value="F:homoserine kinase activity"/>
    <property type="evidence" value="ECO:0007669"/>
    <property type="project" value="UniProtKB-UniRule"/>
</dbReference>
<dbReference type="InterPro" id="IPR013750">
    <property type="entry name" value="GHMP_kinase_C_dom"/>
</dbReference>
<keyword evidence="7 12" id="KW-0791">Threonine biosynthesis</keyword>
<dbReference type="PRINTS" id="PR00958">
    <property type="entry name" value="HOMSERKINASE"/>
</dbReference>
<evidence type="ECO:0000256" key="9">
    <source>
        <dbReference type="ARBA" id="ARBA00022777"/>
    </source>
</evidence>
<dbReference type="AlphaFoldDB" id="A0AA46E0H1"/>
<reference evidence="15 16" key="1">
    <citation type="submission" date="2019-03" db="EMBL/GenBank/DDBJ databases">
        <title>Genomic Encyclopedia of Type Strains, Phase IV (KMG-IV): sequencing the most valuable type-strain genomes for metagenomic binning, comparative biology and taxonomic classification.</title>
        <authorList>
            <person name="Goeker M."/>
        </authorList>
    </citation>
    <scope>NUCLEOTIDE SEQUENCE [LARGE SCALE GENOMIC DNA]</scope>
    <source>
        <strain evidence="15 16">DSM 100055</strain>
    </source>
</reference>
<evidence type="ECO:0000256" key="11">
    <source>
        <dbReference type="ARBA" id="ARBA00049375"/>
    </source>
</evidence>
<dbReference type="Gene3D" id="3.30.230.10">
    <property type="match status" value="1"/>
</dbReference>